<dbReference type="EMBL" id="JACEHE010000002">
    <property type="protein sequence ID" value="MBA2945267.1"/>
    <property type="molecule type" value="Genomic_DNA"/>
</dbReference>
<evidence type="ECO:0000256" key="1">
    <source>
        <dbReference type="SAM" id="MobiDB-lite"/>
    </source>
</evidence>
<proteinExistence type="predicted"/>
<protein>
    <submittedName>
        <fullName evidence="2">Uncharacterized protein</fullName>
    </submittedName>
</protein>
<name>A0A7W0DHP6_9ACTN</name>
<dbReference type="RefSeq" id="WP_181656195.1">
    <property type="nucleotide sequence ID" value="NZ_JACEHE010000002.1"/>
</dbReference>
<dbReference type="Proteomes" id="UP000545761">
    <property type="component" value="Unassembled WGS sequence"/>
</dbReference>
<accession>A0A7W0DHP6</accession>
<sequence length="47" mass="4681">MSDKATGAAAIALTRESHRTDLSDTAETGTADGTKDQTPAATADATS</sequence>
<comment type="caution">
    <text evidence="2">The sequence shown here is derived from an EMBL/GenBank/DDBJ whole genome shotgun (WGS) entry which is preliminary data.</text>
</comment>
<evidence type="ECO:0000313" key="3">
    <source>
        <dbReference type="Proteomes" id="UP000545761"/>
    </source>
</evidence>
<evidence type="ECO:0000313" key="2">
    <source>
        <dbReference type="EMBL" id="MBA2945267.1"/>
    </source>
</evidence>
<reference evidence="2 3" key="1">
    <citation type="submission" date="2020-07" db="EMBL/GenBank/DDBJ databases">
        <title>Streptomyces isolated from Indian soil.</title>
        <authorList>
            <person name="Mandal S."/>
            <person name="Maiti P.K."/>
        </authorList>
    </citation>
    <scope>NUCLEOTIDE SEQUENCE [LARGE SCALE GENOMIC DNA]</scope>
    <source>
        <strain evidence="2 3">PSKA28</strain>
    </source>
</reference>
<gene>
    <name evidence="2" type="ORF">H1D24_05365</name>
</gene>
<feature type="region of interest" description="Disordered" evidence="1">
    <location>
        <begin position="1"/>
        <end position="47"/>
    </location>
</feature>
<organism evidence="2 3">
    <name type="scientific">Streptomyces himalayensis subsp. himalayensis</name>
    <dbReference type="NCBI Taxonomy" id="2756131"/>
    <lineage>
        <taxon>Bacteria</taxon>
        <taxon>Bacillati</taxon>
        <taxon>Actinomycetota</taxon>
        <taxon>Actinomycetes</taxon>
        <taxon>Kitasatosporales</taxon>
        <taxon>Streptomycetaceae</taxon>
        <taxon>Streptomyces</taxon>
        <taxon>Streptomyces himalayensis</taxon>
    </lineage>
</organism>
<feature type="compositionally biased region" description="Polar residues" evidence="1">
    <location>
        <begin position="36"/>
        <end position="47"/>
    </location>
</feature>
<dbReference type="AlphaFoldDB" id="A0A7W0DHP6"/>